<feature type="transmembrane region" description="Helical" evidence="23">
    <location>
        <begin position="234"/>
        <end position="252"/>
    </location>
</feature>
<evidence type="ECO:0000256" key="7">
    <source>
        <dbReference type="ARBA" id="ARBA00022692"/>
    </source>
</evidence>
<dbReference type="PANTHER" id="PTHR30474">
    <property type="entry name" value="CELL CYCLE PROTEIN"/>
    <property type="match status" value="1"/>
</dbReference>
<keyword evidence="5" id="KW-0328">Glycosyltransferase</keyword>
<evidence type="ECO:0000256" key="10">
    <source>
        <dbReference type="ARBA" id="ARBA00022989"/>
    </source>
</evidence>
<evidence type="ECO:0000256" key="1">
    <source>
        <dbReference type="ARBA" id="ARBA00004651"/>
    </source>
</evidence>
<accession>A0A6H9YF07</accession>
<dbReference type="GO" id="GO:0071555">
    <property type="term" value="P:cell wall organization"/>
    <property type="evidence" value="ECO:0007669"/>
    <property type="project" value="UniProtKB-KW"/>
</dbReference>
<feature type="transmembrane region" description="Helical" evidence="23">
    <location>
        <begin position="54"/>
        <end position="74"/>
    </location>
</feature>
<evidence type="ECO:0000256" key="5">
    <source>
        <dbReference type="ARBA" id="ARBA00022676"/>
    </source>
</evidence>
<keyword evidence="11 23" id="KW-0472">Membrane</keyword>
<evidence type="ECO:0000256" key="17">
    <source>
        <dbReference type="ARBA" id="ARBA00041185"/>
    </source>
</evidence>
<evidence type="ECO:0000256" key="15">
    <source>
        <dbReference type="ARBA" id="ARBA00033270"/>
    </source>
</evidence>
<comment type="function">
    <text evidence="21">Peptidoglycan polymerase that is essential for cell division.</text>
</comment>
<dbReference type="GO" id="GO:0008955">
    <property type="term" value="F:peptidoglycan glycosyltransferase activity"/>
    <property type="evidence" value="ECO:0007669"/>
    <property type="project" value="UniProtKB-EC"/>
</dbReference>
<keyword evidence="8" id="KW-0133">Cell shape</keyword>
<name>A0A6H9YF07_9ACTN</name>
<evidence type="ECO:0000256" key="9">
    <source>
        <dbReference type="ARBA" id="ARBA00022984"/>
    </source>
</evidence>
<dbReference type="GO" id="GO:0008360">
    <property type="term" value="P:regulation of cell shape"/>
    <property type="evidence" value="ECO:0007669"/>
    <property type="project" value="UniProtKB-KW"/>
</dbReference>
<comment type="pathway">
    <text evidence="2">Cell wall biogenesis; peptidoglycan biosynthesis.</text>
</comment>
<evidence type="ECO:0000256" key="12">
    <source>
        <dbReference type="ARBA" id="ARBA00023306"/>
    </source>
</evidence>
<evidence type="ECO:0000256" key="14">
    <source>
        <dbReference type="ARBA" id="ARBA00032370"/>
    </source>
</evidence>
<keyword evidence="7 23" id="KW-0812">Transmembrane</keyword>
<dbReference type="GO" id="GO:0005886">
    <property type="term" value="C:plasma membrane"/>
    <property type="evidence" value="ECO:0007669"/>
    <property type="project" value="UniProtKB-SubCell"/>
</dbReference>
<sequence length="438" mass="46307">MTAVPAKDLSSKDPSPKNPSSKDPSSKEKGSGRSGPREQVVAAVGLLDRPLTSYYLVLGCSMMLLALGLTMVLSASSVKQLQETGSAYTLFQKQAMWMVLGLPGMWLASRMPVKAIRSLAYPLLLLSIVALVLVLVPGLGRTAGGATRWISLGPMQIQPSEPAKLGLVLWGADLLARKERLGQLTEWRPLLVPLLPGAGLLVLLVMLGNDLGTTLVLLTIFLALLWVVGAPARLFVGIAGLVCLLVSILIVVEPYRMQRLTGFLDPSGNQLTSNYQGRQGLFAVASGGWFGTGLGEGRAKWDYLPHAETDFIFAIVGEEFGLVGTLVVLGLFGLLAYAGLRIARRVKDPFTRLAAAGATAWLVVQAIVNIGAVIGVLPITGIPLPLVSYGGSALIPTLMVLGVLLAFAKREPGARQALAARGPGPVSRALSWLGLARR</sequence>
<proteinExistence type="inferred from homology"/>
<evidence type="ECO:0000256" key="13">
    <source>
        <dbReference type="ARBA" id="ARBA00023316"/>
    </source>
</evidence>
<dbReference type="GO" id="GO:0051301">
    <property type="term" value="P:cell division"/>
    <property type="evidence" value="ECO:0007669"/>
    <property type="project" value="UniProtKB-KW"/>
</dbReference>
<comment type="similarity">
    <text evidence="16">Belongs to the SEDS family. FtsW subfamily.</text>
</comment>
<evidence type="ECO:0000256" key="3">
    <source>
        <dbReference type="ARBA" id="ARBA00022475"/>
    </source>
</evidence>
<dbReference type="Pfam" id="PF01098">
    <property type="entry name" value="FTSW_RODA_SPOVE"/>
    <property type="match status" value="1"/>
</dbReference>
<evidence type="ECO:0000256" key="20">
    <source>
        <dbReference type="ARBA" id="ARBA00049902"/>
    </source>
</evidence>
<feature type="transmembrane region" description="Helical" evidence="23">
    <location>
        <begin position="211"/>
        <end position="227"/>
    </location>
</feature>
<evidence type="ECO:0000256" key="21">
    <source>
        <dbReference type="ARBA" id="ARBA00049966"/>
    </source>
</evidence>
<protein>
    <recommendedName>
        <fullName evidence="17">Probable peptidoglycan glycosyltransferase FtsW</fullName>
        <ecNumber evidence="19">2.4.99.28</ecNumber>
    </recommendedName>
    <alternativeName>
        <fullName evidence="18">Cell division protein FtsW</fullName>
    </alternativeName>
    <alternativeName>
        <fullName evidence="15">Cell wall polymerase</fullName>
    </alternativeName>
    <alternativeName>
        <fullName evidence="14">Peptidoglycan polymerase</fullName>
    </alternativeName>
</protein>
<evidence type="ECO:0000256" key="19">
    <source>
        <dbReference type="ARBA" id="ARBA00044770"/>
    </source>
</evidence>
<keyword evidence="3" id="KW-1003">Cell membrane</keyword>
<keyword evidence="10 23" id="KW-1133">Transmembrane helix</keyword>
<dbReference type="EMBL" id="WBMT01000020">
    <property type="protein sequence ID" value="KAB2343103.1"/>
    <property type="molecule type" value="Genomic_DNA"/>
</dbReference>
<evidence type="ECO:0000256" key="6">
    <source>
        <dbReference type="ARBA" id="ARBA00022679"/>
    </source>
</evidence>
<evidence type="ECO:0000256" key="23">
    <source>
        <dbReference type="SAM" id="Phobius"/>
    </source>
</evidence>
<feature type="transmembrane region" description="Helical" evidence="23">
    <location>
        <begin position="320"/>
        <end position="340"/>
    </location>
</feature>
<organism evidence="24 25">
    <name type="scientific">Actinomadura rudentiformis</name>
    <dbReference type="NCBI Taxonomy" id="359158"/>
    <lineage>
        <taxon>Bacteria</taxon>
        <taxon>Bacillati</taxon>
        <taxon>Actinomycetota</taxon>
        <taxon>Actinomycetes</taxon>
        <taxon>Streptosporangiales</taxon>
        <taxon>Thermomonosporaceae</taxon>
        <taxon>Actinomadura</taxon>
    </lineage>
</organism>
<keyword evidence="25" id="KW-1185">Reference proteome</keyword>
<dbReference type="Proteomes" id="UP000468735">
    <property type="component" value="Unassembled WGS sequence"/>
</dbReference>
<evidence type="ECO:0000313" key="24">
    <source>
        <dbReference type="EMBL" id="KAB2343103.1"/>
    </source>
</evidence>
<evidence type="ECO:0000256" key="22">
    <source>
        <dbReference type="SAM" id="MobiDB-lite"/>
    </source>
</evidence>
<evidence type="ECO:0000256" key="2">
    <source>
        <dbReference type="ARBA" id="ARBA00004752"/>
    </source>
</evidence>
<feature type="transmembrane region" description="Helical" evidence="23">
    <location>
        <begin position="187"/>
        <end position="205"/>
    </location>
</feature>
<keyword evidence="6" id="KW-0808">Transferase</keyword>
<dbReference type="PANTHER" id="PTHR30474:SF2">
    <property type="entry name" value="PEPTIDOGLYCAN GLYCOSYLTRANSFERASE FTSW-RELATED"/>
    <property type="match status" value="1"/>
</dbReference>
<evidence type="ECO:0000256" key="8">
    <source>
        <dbReference type="ARBA" id="ARBA00022960"/>
    </source>
</evidence>
<comment type="caution">
    <text evidence="24">The sequence shown here is derived from an EMBL/GenBank/DDBJ whole genome shotgun (WGS) entry which is preliminary data.</text>
</comment>
<comment type="subcellular location">
    <subcellularLocation>
        <location evidence="1">Cell membrane</location>
        <topology evidence="1">Multi-pass membrane protein</topology>
    </subcellularLocation>
</comment>
<dbReference type="GO" id="GO:0032153">
    <property type="term" value="C:cell division site"/>
    <property type="evidence" value="ECO:0007669"/>
    <property type="project" value="TreeGrafter"/>
</dbReference>
<dbReference type="OrthoDB" id="9812661at2"/>
<dbReference type="GO" id="GO:0009252">
    <property type="term" value="P:peptidoglycan biosynthetic process"/>
    <property type="evidence" value="ECO:0007669"/>
    <property type="project" value="UniProtKB-KW"/>
</dbReference>
<evidence type="ECO:0000256" key="4">
    <source>
        <dbReference type="ARBA" id="ARBA00022618"/>
    </source>
</evidence>
<dbReference type="RefSeq" id="WP_151566524.1">
    <property type="nucleotide sequence ID" value="NZ_WBMT01000020.1"/>
</dbReference>
<reference evidence="24 25" key="1">
    <citation type="submission" date="2019-09" db="EMBL/GenBank/DDBJ databases">
        <title>Actinomadura physcomitrii sp. nov., a novel actinomycete isolated from moss [Physcomitrium sphaericum (Ludw) Fuernr].</title>
        <authorList>
            <person name="Zhuang X."/>
            <person name="Liu C."/>
        </authorList>
    </citation>
    <scope>NUCLEOTIDE SEQUENCE [LARGE SCALE GENOMIC DNA]</scope>
    <source>
        <strain evidence="24 25">HMC1</strain>
    </source>
</reference>
<comment type="catalytic activity">
    <reaction evidence="20">
        <text>[GlcNAc-(1-&gt;4)-Mur2Ac(oyl-L-Ala-gamma-D-Glu-L-Lys-D-Ala-D-Ala)](n)-di-trans,octa-cis-undecaprenyl diphosphate + beta-D-GlcNAc-(1-&gt;4)-Mur2Ac(oyl-L-Ala-gamma-D-Glu-L-Lys-D-Ala-D-Ala)-di-trans,octa-cis-undecaprenyl diphosphate = [GlcNAc-(1-&gt;4)-Mur2Ac(oyl-L-Ala-gamma-D-Glu-L-Lys-D-Ala-D-Ala)](n+1)-di-trans,octa-cis-undecaprenyl diphosphate + di-trans,octa-cis-undecaprenyl diphosphate + H(+)</text>
        <dbReference type="Rhea" id="RHEA:23708"/>
        <dbReference type="Rhea" id="RHEA-COMP:9602"/>
        <dbReference type="Rhea" id="RHEA-COMP:9603"/>
        <dbReference type="ChEBI" id="CHEBI:15378"/>
        <dbReference type="ChEBI" id="CHEBI:58405"/>
        <dbReference type="ChEBI" id="CHEBI:60033"/>
        <dbReference type="ChEBI" id="CHEBI:78435"/>
        <dbReference type="EC" id="2.4.99.28"/>
    </reaction>
</comment>
<dbReference type="InterPro" id="IPR018365">
    <property type="entry name" value="Cell_cycle_FtsW-rel_CS"/>
</dbReference>
<feature type="transmembrane region" description="Helical" evidence="23">
    <location>
        <begin position="119"/>
        <end position="139"/>
    </location>
</feature>
<evidence type="ECO:0000313" key="25">
    <source>
        <dbReference type="Proteomes" id="UP000468735"/>
    </source>
</evidence>
<keyword evidence="4" id="KW-0132">Cell division</keyword>
<dbReference type="AlphaFoldDB" id="A0A6H9YF07"/>
<evidence type="ECO:0000256" key="18">
    <source>
        <dbReference type="ARBA" id="ARBA00041418"/>
    </source>
</evidence>
<dbReference type="EC" id="2.4.99.28" evidence="19"/>
<evidence type="ECO:0000256" key="11">
    <source>
        <dbReference type="ARBA" id="ARBA00023136"/>
    </source>
</evidence>
<keyword evidence="13" id="KW-0961">Cell wall biogenesis/degradation</keyword>
<dbReference type="InterPro" id="IPR001182">
    <property type="entry name" value="FtsW/RodA"/>
</dbReference>
<feature type="transmembrane region" description="Helical" evidence="23">
    <location>
        <begin position="386"/>
        <end position="408"/>
    </location>
</feature>
<dbReference type="InterPro" id="IPR013437">
    <property type="entry name" value="FtsW"/>
</dbReference>
<keyword evidence="12" id="KW-0131">Cell cycle</keyword>
<dbReference type="PROSITE" id="PS00428">
    <property type="entry name" value="FTSW_RODA_SPOVE"/>
    <property type="match status" value="1"/>
</dbReference>
<evidence type="ECO:0000256" key="16">
    <source>
        <dbReference type="ARBA" id="ARBA00038053"/>
    </source>
</evidence>
<feature type="region of interest" description="Disordered" evidence="22">
    <location>
        <begin position="1"/>
        <end position="37"/>
    </location>
</feature>
<keyword evidence="9" id="KW-0573">Peptidoglycan synthesis</keyword>
<gene>
    <name evidence="24" type="primary">ftsW</name>
    <name evidence="24" type="ORF">F8566_36810</name>
</gene>
<feature type="transmembrane region" description="Helical" evidence="23">
    <location>
        <begin position="352"/>
        <end position="380"/>
    </location>
</feature>
<feature type="transmembrane region" description="Helical" evidence="23">
    <location>
        <begin position="95"/>
        <end position="113"/>
    </location>
</feature>
<dbReference type="NCBIfam" id="TIGR02614">
    <property type="entry name" value="ftsW"/>
    <property type="match status" value="1"/>
</dbReference>
<dbReference type="GO" id="GO:0015648">
    <property type="term" value="F:lipid-linked peptidoglycan transporter activity"/>
    <property type="evidence" value="ECO:0007669"/>
    <property type="project" value="TreeGrafter"/>
</dbReference>